<feature type="compositionally biased region" description="Basic residues" evidence="1">
    <location>
        <begin position="119"/>
        <end position="129"/>
    </location>
</feature>
<keyword evidence="3" id="KW-1185">Reference proteome</keyword>
<evidence type="ECO:0000256" key="1">
    <source>
        <dbReference type="SAM" id="MobiDB-lite"/>
    </source>
</evidence>
<gene>
    <name evidence="2" type="ORF">SAMN04488128_103169</name>
</gene>
<dbReference type="AlphaFoldDB" id="A0A1T4SNE9"/>
<dbReference type="STRING" id="634771.SAMN04488128_103169"/>
<accession>A0A1T4SNE9</accession>
<protein>
    <submittedName>
        <fullName evidence="2">Uncharacterized protein</fullName>
    </submittedName>
</protein>
<dbReference type="RefSeq" id="WP_078670543.1">
    <property type="nucleotide sequence ID" value="NZ_FUWZ01000003.1"/>
</dbReference>
<evidence type="ECO:0000313" key="3">
    <source>
        <dbReference type="Proteomes" id="UP000190367"/>
    </source>
</evidence>
<reference evidence="3" key="1">
    <citation type="submission" date="2017-02" db="EMBL/GenBank/DDBJ databases">
        <authorList>
            <person name="Varghese N."/>
            <person name="Submissions S."/>
        </authorList>
    </citation>
    <scope>NUCLEOTIDE SEQUENCE [LARGE SCALE GENOMIC DNA]</scope>
    <source>
        <strain evidence="3">DSM 22224</strain>
    </source>
</reference>
<feature type="region of interest" description="Disordered" evidence="1">
    <location>
        <begin position="109"/>
        <end position="129"/>
    </location>
</feature>
<name>A0A1T4SNE9_9BACT</name>
<proteinExistence type="predicted"/>
<dbReference type="EMBL" id="FUWZ01000003">
    <property type="protein sequence ID" value="SKA29759.1"/>
    <property type="molecule type" value="Genomic_DNA"/>
</dbReference>
<organism evidence="2 3">
    <name type="scientific">Chitinophaga eiseniae</name>
    <dbReference type="NCBI Taxonomy" id="634771"/>
    <lineage>
        <taxon>Bacteria</taxon>
        <taxon>Pseudomonadati</taxon>
        <taxon>Bacteroidota</taxon>
        <taxon>Chitinophagia</taxon>
        <taxon>Chitinophagales</taxon>
        <taxon>Chitinophagaceae</taxon>
        <taxon>Chitinophaga</taxon>
    </lineage>
</organism>
<evidence type="ECO:0000313" key="2">
    <source>
        <dbReference type="EMBL" id="SKA29759.1"/>
    </source>
</evidence>
<dbReference type="OrthoDB" id="680018at2"/>
<sequence>MHGKIKITLGGQVVDLYFNNYSKAELGNLFGLDPIEAGIKIAEEIKANHMRACAKLIYSALIGYYSAKDMDCPYSRQQVIEWAAELSDADVVQVWECWKRSIEIPHILPPDANGDSKSAGKKKKHGTGS</sequence>
<dbReference type="Proteomes" id="UP000190367">
    <property type="component" value="Unassembled WGS sequence"/>
</dbReference>